<evidence type="ECO:0000313" key="1">
    <source>
        <dbReference type="EMBL" id="KAH7904971.1"/>
    </source>
</evidence>
<sequence>MRYDASRSKDGGVGALKYEGMAGPTQRQVQTDIYRIGTRSIYLWGAEGRSTWASEYISMSRKRRVMSVALDLSPRCLREPPTSLVNRYSAGDRDGSELGADELSVTSLHMYTTVTVDNVALYLVCPAFEFNSSANDNSYETTLRNTNSPAQRDIDITAPQLNRRLTASTHTQVTYLEGVPQCQIGARVQRVDEGFWGARTTPGAARTMEMEAPSPRKMRVESAGRIRDSSGPEAFGLTWIGQEVMQTNSKARLWCTRGLFQLMQANSNVSFGADDGASSCNMLGWCGFTFSAYNVMLFVHMDGKEDSQPRGKSATSDPEHLPRPWRRFIPDHGLRRTDADGGGLWWVEAELWCGLWRGDAGLRLVGTPFHRWSCAQIIRPLRLDWVRAVRVLIRPSLARALSISESASTCNAKPRRALERSLVGRTSTAAVKTKTEYRKGFVKVLEFSSAKFCPAPSANCQALPVLPNRLAEWQTSANNTKLLLLLKNKENITVKRMNVARKADAFGEN</sequence>
<evidence type="ECO:0000313" key="2">
    <source>
        <dbReference type="Proteomes" id="UP000790377"/>
    </source>
</evidence>
<accession>A0ACB7ZUX7</accession>
<protein>
    <submittedName>
        <fullName evidence="1">Uncharacterized protein</fullName>
    </submittedName>
</protein>
<dbReference type="Proteomes" id="UP000790377">
    <property type="component" value="Unassembled WGS sequence"/>
</dbReference>
<gene>
    <name evidence="1" type="ORF">BJ138DRAFT_1183860</name>
</gene>
<organism evidence="1 2">
    <name type="scientific">Hygrophoropsis aurantiaca</name>
    <dbReference type="NCBI Taxonomy" id="72124"/>
    <lineage>
        <taxon>Eukaryota</taxon>
        <taxon>Fungi</taxon>
        <taxon>Dikarya</taxon>
        <taxon>Basidiomycota</taxon>
        <taxon>Agaricomycotina</taxon>
        <taxon>Agaricomycetes</taxon>
        <taxon>Agaricomycetidae</taxon>
        <taxon>Boletales</taxon>
        <taxon>Coniophorineae</taxon>
        <taxon>Hygrophoropsidaceae</taxon>
        <taxon>Hygrophoropsis</taxon>
    </lineage>
</organism>
<keyword evidence="2" id="KW-1185">Reference proteome</keyword>
<name>A0ACB7ZUX7_9AGAM</name>
<proteinExistence type="predicted"/>
<reference evidence="1" key="1">
    <citation type="journal article" date="2021" name="New Phytol.">
        <title>Evolutionary innovations through gain and loss of genes in the ectomycorrhizal Boletales.</title>
        <authorList>
            <person name="Wu G."/>
            <person name="Miyauchi S."/>
            <person name="Morin E."/>
            <person name="Kuo A."/>
            <person name="Drula E."/>
            <person name="Varga T."/>
            <person name="Kohler A."/>
            <person name="Feng B."/>
            <person name="Cao Y."/>
            <person name="Lipzen A."/>
            <person name="Daum C."/>
            <person name="Hundley H."/>
            <person name="Pangilinan J."/>
            <person name="Johnson J."/>
            <person name="Barry K."/>
            <person name="LaButti K."/>
            <person name="Ng V."/>
            <person name="Ahrendt S."/>
            <person name="Min B."/>
            <person name="Choi I.G."/>
            <person name="Park H."/>
            <person name="Plett J.M."/>
            <person name="Magnuson J."/>
            <person name="Spatafora J.W."/>
            <person name="Nagy L.G."/>
            <person name="Henrissat B."/>
            <person name="Grigoriev I.V."/>
            <person name="Yang Z.L."/>
            <person name="Xu J."/>
            <person name="Martin F.M."/>
        </authorList>
    </citation>
    <scope>NUCLEOTIDE SEQUENCE</scope>
    <source>
        <strain evidence="1">ATCC 28755</strain>
    </source>
</reference>
<dbReference type="EMBL" id="MU268309">
    <property type="protein sequence ID" value="KAH7904971.1"/>
    <property type="molecule type" value="Genomic_DNA"/>
</dbReference>
<comment type="caution">
    <text evidence="1">The sequence shown here is derived from an EMBL/GenBank/DDBJ whole genome shotgun (WGS) entry which is preliminary data.</text>
</comment>